<dbReference type="InterPro" id="IPR029069">
    <property type="entry name" value="HotDog_dom_sf"/>
</dbReference>
<evidence type="ECO:0000313" key="1">
    <source>
        <dbReference type="EMBL" id="SVB04421.1"/>
    </source>
</evidence>
<dbReference type="EMBL" id="UINC01026632">
    <property type="protein sequence ID" value="SVB04421.1"/>
    <property type="molecule type" value="Genomic_DNA"/>
</dbReference>
<reference evidence="1" key="1">
    <citation type="submission" date="2018-05" db="EMBL/GenBank/DDBJ databases">
        <authorList>
            <person name="Lanie J.A."/>
            <person name="Ng W.-L."/>
            <person name="Kazmierczak K.M."/>
            <person name="Andrzejewski T.M."/>
            <person name="Davidsen T.M."/>
            <person name="Wayne K.J."/>
            <person name="Tettelin H."/>
            <person name="Glass J.I."/>
            <person name="Rusch D."/>
            <person name="Podicherti R."/>
            <person name="Tsui H.-C.T."/>
            <person name="Winkler M.E."/>
        </authorList>
    </citation>
    <scope>NUCLEOTIDE SEQUENCE</scope>
</reference>
<name>A0A382ASZ9_9ZZZZ</name>
<gene>
    <name evidence="1" type="ORF">METZ01_LOCUS157275</name>
</gene>
<accession>A0A382ASZ9</accession>
<proteinExistence type="predicted"/>
<dbReference type="SUPFAM" id="SSF54637">
    <property type="entry name" value="Thioesterase/thiol ester dehydrase-isomerase"/>
    <property type="match status" value="1"/>
</dbReference>
<dbReference type="AlphaFoldDB" id="A0A382ASZ9"/>
<protein>
    <submittedName>
        <fullName evidence="1">Uncharacterized protein</fullName>
    </submittedName>
</protein>
<organism evidence="1">
    <name type="scientific">marine metagenome</name>
    <dbReference type="NCBI Taxonomy" id="408172"/>
    <lineage>
        <taxon>unclassified sequences</taxon>
        <taxon>metagenomes</taxon>
        <taxon>ecological metagenomes</taxon>
    </lineage>
</organism>
<sequence length="149" mass="16926">MPVTKHMISVKDIQNGAISSRDWAPLHSDQDWAINKGNLPNIIMNNYTLNGWIIKYMTDIFGPSTRVGKVGFKIKKPICPNNLLEFHGQQINENIISNNLSLMQLKIEIKVNEEIVASADATIGINKSNNHDYSPWKINSDKWMSYLQS</sequence>
<dbReference type="Gene3D" id="3.10.129.10">
    <property type="entry name" value="Hotdog Thioesterase"/>
    <property type="match status" value="1"/>
</dbReference>